<protein>
    <submittedName>
        <fullName evidence="1">Uncharacterized protein</fullName>
    </submittedName>
</protein>
<accession>A0A5Q3Q6P2</accession>
<dbReference type="Proteomes" id="UP000371041">
    <property type="component" value="Chromosome"/>
</dbReference>
<evidence type="ECO:0000313" key="2">
    <source>
        <dbReference type="Proteomes" id="UP000371041"/>
    </source>
</evidence>
<dbReference type="EMBL" id="CP045929">
    <property type="protein sequence ID" value="QGK70003.1"/>
    <property type="molecule type" value="Genomic_DNA"/>
</dbReference>
<organism evidence="1 2">
    <name type="scientific">Allosaccharopolyspora coralli</name>
    <dbReference type="NCBI Taxonomy" id="2665642"/>
    <lineage>
        <taxon>Bacteria</taxon>
        <taxon>Bacillati</taxon>
        <taxon>Actinomycetota</taxon>
        <taxon>Actinomycetes</taxon>
        <taxon>Pseudonocardiales</taxon>
        <taxon>Pseudonocardiaceae</taxon>
        <taxon>Allosaccharopolyspora</taxon>
    </lineage>
</organism>
<dbReference type="KEGG" id="sace:GIY23_11155"/>
<reference evidence="2" key="1">
    <citation type="submission" date="2019-11" db="EMBL/GenBank/DDBJ databases">
        <title>The complete genome sequence of Saccharopolyspora sp. E2A.</title>
        <authorList>
            <person name="Zhang G."/>
        </authorList>
    </citation>
    <scope>NUCLEOTIDE SEQUENCE [LARGE SCALE GENOMIC DNA]</scope>
    <source>
        <strain evidence="2">E2A</strain>
    </source>
</reference>
<gene>
    <name evidence="1" type="ORF">GIY23_11155</name>
</gene>
<keyword evidence="2" id="KW-1185">Reference proteome</keyword>
<evidence type="ECO:0000313" key="1">
    <source>
        <dbReference type="EMBL" id="QGK70003.1"/>
    </source>
</evidence>
<sequence length="112" mass="12161">MGPVAELTFLAHACVLLGTAGAVHALDVFVLPWALARRIPSCGPPVGYRSPQAVELGTPVLDIDQCWLWLPLRHDPGLMQITGPAEVTARVDDEKLLALDVQIRPEYGAQRQ</sequence>
<proteinExistence type="predicted"/>
<dbReference type="AlphaFoldDB" id="A0A5Q3Q6P2"/>
<dbReference type="RefSeq" id="WP_154076586.1">
    <property type="nucleotide sequence ID" value="NZ_CP045929.1"/>
</dbReference>
<name>A0A5Q3Q6P2_9PSEU</name>